<accession>A0A9D5HII1</accession>
<evidence type="ECO:0000313" key="1">
    <source>
        <dbReference type="EMBL" id="KAJ0977689.1"/>
    </source>
</evidence>
<sequence length="220" mass="24005">MGEGIQAKTNFIYTDTSISTFHPLLTPFQIQTLIPLQTTPPQPPPQQPYHFTSTTMTTNPFILQSTEITSPDVTENVADDFLFSHDTNSGYLSSIIPESYLRSTQNKEYSPHSHDVHSAHIPSTPSTFADAYGGGLLGATTPTPTPTTTTTTTSSQSFPCFDEIGGSFWVDEPLWQLNECDFPVTTTDSSMGDNSNILWDVATSSSVSSMADAFDMGYHL</sequence>
<organism evidence="1 2">
    <name type="scientific">Dioscorea zingiberensis</name>
    <dbReference type="NCBI Taxonomy" id="325984"/>
    <lineage>
        <taxon>Eukaryota</taxon>
        <taxon>Viridiplantae</taxon>
        <taxon>Streptophyta</taxon>
        <taxon>Embryophyta</taxon>
        <taxon>Tracheophyta</taxon>
        <taxon>Spermatophyta</taxon>
        <taxon>Magnoliopsida</taxon>
        <taxon>Liliopsida</taxon>
        <taxon>Dioscoreales</taxon>
        <taxon>Dioscoreaceae</taxon>
        <taxon>Dioscorea</taxon>
    </lineage>
</organism>
<dbReference type="Proteomes" id="UP001085076">
    <property type="component" value="Miscellaneous, Linkage group lg03"/>
</dbReference>
<reference evidence="1" key="1">
    <citation type="submission" date="2021-03" db="EMBL/GenBank/DDBJ databases">
        <authorList>
            <person name="Li Z."/>
            <person name="Yang C."/>
        </authorList>
    </citation>
    <scope>NUCLEOTIDE SEQUENCE</scope>
    <source>
        <strain evidence="1">Dzin_1.0</strain>
        <tissue evidence="1">Leaf</tissue>
    </source>
</reference>
<dbReference type="OrthoDB" id="1937505at2759"/>
<comment type="caution">
    <text evidence="1">The sequence shown here is derived from an EMBL/GenBank/DDBJ whole genome shotgun (WGS) entry which is preliminary data.</text>
</comment>
<reference evidence="1" key="2">
    <citation type="journal article" date="2022" name="Hortic Res">
        <title>The genome of Dioscorea zingiberensis sheds light on the biosynthesis, origin and evolution of the medicinally important diosgenin saponins.</title>
        <authorList>
            <person name="Li Y."/>
            <person name="Tan C."/>
            <person name="Li Z."/>
            <person name="Guo J."/>
            <person name="Li S."/>
            <person name="Chen X."/>
            <person name="Wang C."/>
            <person name="Dai X."/>
            <person name="Yang H."/>
            <person name="Song W."/>
            <person name="Hou L."/>
            <person name="Xu J."/>
            <person name="Tong Z."/>
            <person name="Xu A."/>
            <person name="Yuan X."/>
            <person name="Wang W."/>
            <person name="Yang Q."/>
            <person name="Chen L."/>
            <person name="Sun Z."/>
            <person name="Wang K."/>
            <person name="Pan B."/>
            <person name="Chen J."/>
            <person name="Bao Y."/>
            <person name="Liu F."/>
            <person name="Qi X."/>
            <person name="Gang D.R."/>
            <person name="Wen J."/>
            <person name="Li J."/>
        </authorList>
    </citation>
    <scope>NUCLEOTIDE SEQUENCE</scope>
    <source>
        <strain evidence="1">Dzin_1.0</strain>
    </source>
</reference>
<name>A0A9D5HII1_9LILI</name>
<proteinExistence type="predicted"/>
<gene>
    <name evidence="1" type="ORF">J5N97_013163</name>
</gene>
<keyword evidence="2" id="KW-1185">Reference proteome</keyword>
<dbReference type="AlphaFoldDB" id="A0A9D5HII1"/>
<dbReference type="EMBL" id="JAGGNH010000003">
    <property type="protein sequence ID" value="KAJ0977689.1"/>
    <property type="molecule type" value="Genomic_DNA"/>
</dbReference>
<evidence type="ECO:0000313" key="2">
    <source>
        <dbReference type="Proteomes" id="UP001085076"/>
    </source>
</evidence>
<protein>
    <submittedName>
        <fullName evidence="1">Uncharacterized protein</fullName>
    </submittedName>
</protein>